<organism evidence="1">
    <name type="scientific">Phytophthora nicotianae</name>
    <name type="common">Potato buckeye rot agent</name>
    <name type="synonym">Phytophthora parasitica</name>
    <dbReference type="NCBI Taxonomy" id="4792"/>
    <lineage>
        <taxon>Eukaryota</taxon>
        <taxon>Sar</taxon>
        <taxon>Stramenopiles</taxon>
        <taxon>Oomycota</taxon>
        <taxon>Peronosporomycetes</taxon>
        <taxon>Peronosporales</taxon>
        <taxon>Peronosporaceae</taxon>
        <taxon>Phytophthora</taxon>
    </lineage>
</organism>
<sequence length="102" mass="11397">GIRYVRSLINVEGSKGKWDRMMDGGIDITNRTNNPLEKYNRDFGKKFGRGAHSSLLAFMETAKAEALGNVNRIHDIKLGIQTAPRLAEAVATQVPDDYINFM</sequence>
<dbReference type="VEuPathDB" id="FungiDB:PPTG_12398"/>
<gene>
    <name evidence="1" type="ORF">L916_10345</name>
</gene>
<dbReference type="Proteomes" id="UP000053864">
    <property type="component" value="Unassembled WGS sequence"/>
</dbReference>
<dbReference type="AlphaFoldDB" id="W2IV67"/>
<dbReference type="EMBL" id="KI673428">
    <property type="protein sequence ID" value="ETL38035.1"/>
    <property type="molecule type" value="Genomic_DNA"/>
</dbReference>
<proteinExistence type="predicted"/>
<accession>W2IV67</accession>
<reference evidence="1" key="1">
    <citation type="submission" date="2013-11" db="EMBL/GenBank/DDBJ databases">
        <title>The Genome Sequence of Phytophthora parasitica CJ05E6.</title>
        <authorList>
            <consortium name="The Broad Institute Genomics Platform"/>
            <person name="Russ C."/>
            <person name="Tyler B."/>
            <person name="Panabieres F."/>
            <person name="Shan W."/>
            <person name="Tripathy S."/>
            <person name="Grunwald N."/>
            <person name="Machado M."/>
            <person name="Johnson C.S."/>
            <person name="Arredondo F."/>
            <person name="Hong C."/>
            <person name="Coffey M."/>
            <person name="Young S.K."/>
            <person name="Zeng Q."/>
            <person name="Gargeya S."/>
            <person name="Fitzgerald M."/>
            <person name="Abouelleil A."/>
            <person name="Alvarado L."/>
            <person name="Chapman S.B."/>
            <person name="Gainer-Dewar J."/>
            <person name="Goldberg J."/>
            <person name="Griggs A."/>
            <person name="Gujja S."/>
            <person name="Hansen M."/>
            <person name="Howarth C."/>
            <person name="Imamovic A."/>
            <person name="Ireland A."/>
            <person name="Larimer J."/>
            <person name="McCowan C."/>
            <person name="Murphy C."/>
            <person name="Pearson M."/>
            <person name="Poon T.W."/>
            <person name="Priest M."/>
            <person name="Roberts A."/>
            <person name="Saif S."/>
            <person name="Shea T."/>
            <person name="Sykes S."/>
            <person name="Wortman J."/>
            <person name="Nusbaum C."/>
            <person name="Birren B."/>
        </authorList>
    </citation>
    <scope>NUCLEOTIDE SEQUENCE [LARGE SCALE GENOMIC DNA]</scope>
    <source>
        <strain evidence="1">CJ05E6</strain>
    </source>
</reference>
<evidence type="ECO:0000313" key="1">
    <source>
        <dbReference type="EMBL" id="ETL38035.1"/>
    </source>
</evidence>
<protein>
    <submittedName>
        <fullName evidence="1">Uncharacterized protein</fullName>
    </submittedName>
</protein>
<feature type="non-terminal residue" evidence="1">
    <location>
        <position position="1"/>
    </location>
</feature>
<name>W2IV67_PHYNI</name>